<dbReference type="STRING" id="1121476.SAMN02745751_01000"/>
<dbReference type="PANTHER" id="PTHR33941">
    <property type="entry name" value="PROPANEDIOL UTILIZATION PROTEIN PDUA"/>
    <property type="match status" value="1"/>
</dbReference>
<dbReference type="PIRSF" id="PIRSF034834">
    <property type="entry name" value="PduT"/>
    <property type="match status" value="1"/>
</dbReference>
<dbReference type="CDD" id="cd07053">
    <property type="entry name" value="BMC_PduT_repeat1"/>
    <property type="match status" value="1"/>
</dbReference>
<accession>A0A1M6DQ46</accession>
<sequence length="182" mass="18950">MIGTIGFLELNSIAKGIEAADSMLKAADVELLMACPTCPGKYHVLISGEVSAVQASIEVGTEIGGSFVIDKCIIPRINSQVIQAIQKASEYVQVNAIGIMEFFSVTASIYAADIAVKMSDISLIDVRLGTGIGGKSFVVLSGDVSAVRAAIDSGVADENCEGLGIANVIIPSPNRELFESLL</sequence>
<evidence type="ECO:0000313" key="6">
    <source>
        <dbReference type="Proteomes" id="UP000184052"/>
    </source>
</evidence>
<dbReference type="InterPro" id="IPR044872">
    <property type="entry name" value="CcmK/CsoS1_BMC"/>
</dbReference>
<dbReference type="SUPFAM" id="SSF143414">
    <property type="entry name" value="CcmK-like"/>
    <property type="match status" value="2"/>
</dbReference>
<reference evidence="5 6" key="1">
    <citation type="submission" date="2016-11" db="EMBL/GenBank/DDBJ databases">
        <authorList>
            <person name="Jaros S."/>
            <person name="Januszkiewicz K."/>
            <person name="Wedrychowicz H."/>
        </authorList>
    </citation>
    <scope>NUCLEOTIDE SEQUENCE [LARGE SCALE GENOMIC DNA]</scope>
    <source>
        <strain evidence="5 6">DSM 17477</strain>
    </source>
</reference>
<evidence type="ECO:0000256" key="2">
    <source>
        <dbReference type="ARBA" id="ARBA00024446"/>
    </source>
</evidence>
<dbReference type="CDD" id="cd07054">
    <property type="entry name" value="BMC_PduT_repeat2"/>
    <property type="match status" value="1"/>
</dbReference>
<dbReference type="OrthoDB" id="9812608at2"/>
<evidence type="ECO:0000259" key="4">
    <source>
        <dbReference type="PROSITE" id="PS51930"/>
    </source>
</evidence>
<keyword evidence="6" id="KW-1185">Reference proteome</keyword>
<feature type="domain" description="BMC" evidence="4">
    <location>
        <begin position="4"/>
        <end position="86"/>
    </location>
</feature>
<dbReference type="SMART" id="SM00877">
    <property type="entry name" value="BMC"/>
    <property type="match status" value="2"/>
</dbReference>
<evidence type="ECO:0000313" key="5">
    <source>
        <dbReference type="EMBL" id="SHI75279.1"/>
    </source>
</evidence>
<dbReference type="RefSeq" id="WP_073048054.1">
    <property type="nucleotide sequence ID" value="NZ_FQZL01000006.1"/>
</dbReference>
<protein>
    <submittedName>
        <fullName evidence="5">Carboxysome shell and ethanolamine utilization microcompartment protein CcmL/EutN</fullName>
    </submittedName>
</protein>
<dbReference type="EMBL" id="FQZL01000006">
    <property type="protein sequence ID" value="SHI75279.1"/>
    <property type="molecule type" value="Genomic_DNA"/>
</dbReference>
<comment type="similarity">
    <text evidence="3">Belongs to the bacterial microcompartments protein family.</text>
</comment>
<dbReference type="InterPro" id="IPR050575">
    <property type="entry name" value="BMC_shell"/>
</dbReference>
<name>A0A1M6DQ46_9FIRM</name>
<dbReference type="InterPro" id="IPR011238">
    <property type="entry name" value="Micro_shell_prot_PduT"/>
</dbReference>
<dbReference type="Pfam" id="PF00936">
    <property type="entry name" value="BMC"/>
    <property type="match status" value="2"/>
</dbReference>
<dbReference type="Proteomes" id="UP000184052">
    <property type="component" value="Unassembled WGS sequence"/>
</dbReference>
<feature type="domain" description="BMC" evidence="4">
    <location>
        <begin position="96"/>
        <end position="182"/>
    </location>
</feature>
<dbReference type="Gene3D" id="3.30.70.1710">
    <property type="match status" value="2"/>
</dbReference>
<dbReference type="AlphaFoldDB" id="A0A1M6DQ46"/>
<organism evidence="5 6">
    <name type="scientific">Dethiosulfatibacter aminovorans DSM 17477</name>
    <dbReference type="NCBI Taxonomy" id="1121476"/>
    <lineage>
        <taxon>Bacteria</taxon>
        <taxon>Bacillati</taxon>
        <taxon>Bacillota</taxon>
        <taxon>Tissierellia</taxon>
        <taxon>Dethiosulfatibacter</taxon>
    </lineage>
</organism>
<comment type="subcellular location">
    <subcellularLocation>
        <location evidence="1">Bacterial microcompartment</location>
    </subcellularLocation>
</comment>
<dbReference type="InterPro" id="IPR037233">
    <property type="entry name" value="CcmK-like_sf"/>
</dbReference>
<gene>
    <name evidence="5" type="ORF">SAMN02745751_01000</name>
</gene>
<evidence type="ECO:0000256" key="3">
    <source>
        <dbReference type="PROSITE-ProRule" id="PRU01278"/>
    </source>
</evidence>
<evidence type="ECO:0000256" key="1">
    <source>
        <dbReference type="ARBA" id="ARBA00024322"/>
    </source>
</evidence>
<dbReference type="InterPro" id="IPR000249">
    <property type="entry name" value="BMC_dom"/>
</dbReference>
<dbReference type="GO" id="GO:0031469">
    <property type="term" value="C:bacterial microcompartment"/>
    <property type="evidence" value="ECO:0007669"/>
    <property type="project" value="UniProtKB-SubCell"/>
</dbReference>
<keyword evidence="2" id="KW-1283">Bacterial microcompartment</keyword>
<dbReference type="PANTHER" id="PTHR33941:SF11">
    <property type="entry name" value="BACTERIAL MICROCOMPARTMENT SHELL PROTEIN PDUJ"/>
    <property type="match status" value="1"/>
</dbReference>
<proteinExistence type="inferred from homology"/>
<dbReference type="PROSITE" id="PS51930">
    <property type="entry name" value="BMC_2"/>
    <property type="match status" value="2"/>
</dbReference>